<dbReference type="InterPro" id="IPR013940">
    <property type="entry name" value="Spo22/ZIP4/TEX11"/>
</dbReference>
<protein>
    <recommendedName>
        <fullName evidence="2">Protein ZIP4 homolog</fullName>
    </recommendedName>
</protein>
<dbReference type="Gene3D" id="1.25.40.10">
    <property type="entry name" value="Tetratricopeptide repeat domain"/>
    <property type="match status" value="1"/>
</dbReference>
<dbReference type="EMBL" id="JBHGVX010000009">
    <property type="protein sequence ID" value="KAL1792367.1"/>
    <property type="molecule type" value="Genomic_DNA"/>
</dbReference>
<gene>
    <name evidence="3" type="ORF">ACET3X_008874</name>
</gene>
<organism evidence="3 4">
    <name type="scientific">Alternaria dauci</name>
    <dbReference type="NCBI Taxonomy" id="48095"/>
    <lineage>
        <taxon>Eukaryota</taxon>
        <taxon>Fungi</taxon>
        <taxon>Dikarya</taxon>
        <taxon>Ascomycota</taxon>
        <taxon>Pezizomycotina</taxon>
        <taxon>Dothideomycetes</taxon>
        <taxon>Pleosporomycetidae</taxon>
        <taxon>Pleosporales</taxon>
        <taxon>Pleosporineae</taxon>
        <taxon>Pleosporaceae</taxon>
        <taxon>Alternaria</taxon>
        <taxon>Alternaria sect. Porri</taxon>
    </lineage>
</organism>
<evidence type="ECO:0000313" key="4">
    <source>
        <dbReference type="Proteomes" id="UP001578633"/>
    </source>
</evidence>
<keyword evidence="4" id="KW-1185">Reference proteome</keyword>
<dbReference type="PANTHER" id="PTHR40375:SF2">
    <property type="entry name" value="SPORULATION-SPECIFIC PROTEIN 22"/>
    <property type="match status" value="1"/>
</dbReference>
<dbReference type="PANTHER" id="PTHR40375">
    <property type="entry name" value="SPORULATION-SPECIFIC PROTEIN 22"/>
    <property type="match status" value="1"/>
</dbReference>
<keyword evidence="1" id="KW-0469">Meiosis</keyword>
<evidence type="ECO:0000313" key="3">
    <source>
        <dbReference type="EMBL" id="KAL1792367.1"/>
    </source>
</evidence>
<accession>A0ABR3U798</accession>
<dbReference type="InterPro" id="IPR039057">
    <property type="entry name" value="Spo22/ZIP4"/>
</dbReference>
<dbReference type="RefSeq" id="XP_069302951.1">
    <property type="nucleotide sequence ID" value="XM_069455723.1"/>
</dbReference>
<name>A0ABR3U798_9PLEO</name>
<evidence type="ECO:0000256" key="1">
    <source>
        <dbReference type="ARBA" id="ARBA00023254"/>
    </source>
</evidence>
<dbReference type="Proteomes" id="UP001578633">
    <property type="component" value="Chromosome 9"/>
</dbReference>
<sequence length="971" mass="110121">MSHAQSTAKLEREKKLRAVLTFASNLSKRIETSDNDATLISELQTQLRSLPLQASSALNAKQEELDKLGTELWNQATRLRRNDDSGIHAHSKDATAHKFRILPFLRAYAFMLLDSAGSQSSEGRQRKSCVRLIKVALKAARVCIEGNELGVATTVLGRAADYEEILRKRDEAGDGKDRELVDGLRAQYFAVRTTLAWRNDRMDTAEYMFKKCKELGTSFNATTTEQLADLLYEIGKASLAKRTYEVAARWLERAYDVLEEQDLDMLSPEIGELRLSIMHSLVKTYMKTKTAETQEKAWQTMKLMETDFGDKMIVSLLKIELLSEAQTLDTNEFYNVLLRMIRTVVLNDANFKTIMHHIHKLKDHSNATACKALDDLMDIRLFREENQAWIEKAVITRIWIGVNNNFADNTLEQLQELFDTVNQNLKIRLSAPATHAAQTLLWKKVGAAINQEQYHVAEAWCRMCLHAIFEKAGAQNKAKVARKIIQCALATHNYEAAREVHRKMPETGKDEPMTRYLMYKAGLRGGDEDFAAECLDHVCRSSVKDATLLYACVMEAQSAGNKRQAIRALEKVLEKYEHSAPAEVNLPALLRSTARMLESELIKDGKIDTGVLGQLCNIFEGACLRAKASRTRPSTPAKELFTAVEFEWFSKNAYNISLKYCAEMPSLIKLLKEKTQPDADGDLGLRLVFCEFLAACTYTTLARAEDNIEQSIHYYLETCKHSQEFRRVAAEGIDKLTGPSQADIISKHFQVVKLELEAALKLQRWDELDKLFDQCWKYKSPDHYETLADLVLVIHACIVKAGVDKKYRTKVLSVLEKIINLTCRQPNRDVTKLARWLRCLFNISLEHDEQVSLRCIEQVEHMAARQQGAFHPVTAKAGMHTPPPSSDPAKNAYAADPADDCIKELERYPKTELEWLACTLFNRAVDYYLQENDDAARKWADHAFSVAGCIDDGNATRDNLMSRFAKLNFGE</sequence>
<dbReference type="InterPro" id="IPR011990">
    <property type="entry name" value="TPR-like_helical_dom_sf"/>
</dbReference>
<comment type="caution">
    <text evidence="3">The sequence shown here is derived from an EMBL/GenBank/DDBJ whole genome shotgun (WGS) entry which is preliminary data.</text>
</comment>
<reference evidence="3 4" key="1">
    <citation type="submission" date="2024-09" db="EMBL/GenBank/DDBJ databases">
        <title>T2T genomes of carrot and Alternaria dauci and their utility for understanding host-pathogen interaction during carrot leaf blight disease.</title>
        <authorList>
            <person name="Liu W."/>
            <person name="Xu S."/>
            <person name="Ou C."/>
            <person name="Liu X."/>
            <person name="Zhuang F."/>
            <person name="Deng X.W."/>
        </authorList>
    </citation>
    <scope>NUCLEOTIDE SEQUENCE [LARGE SCALE GENOMIC DNA]</scope>
    <source>
        <strain evidence="3 4">A2016</strain>
    </source>
</reference>
<dbReference type="GeneID" id="96089196"/>
<proteinExistence type="predicted"/>
<dbReference type="Pfam" id="PF08631">
    <property type="entry name" value="SPO22"/>
    <property type="match status" value="1"/>
</dbReference>
<evidence type="ECO:0000256" key="2">
    <source>
        <dbReference type="ARBA" id="ARBA00031845"/>
    </source>
</evidence>